<keyword evidence="1" id="KW-1133">Transmembrane helix</keyword>
<dbReference type="HOGENOM" id="CLU_036643_0_0_1"/>
<feature type="transmembrane region" description="Helical" evidence="1">
    <location>
        <begin position="249"/>
        <end position="276"/>
    </location>
</feature>
<gene>
    <name evidence="2" type="ORF">PAXRUDRAFT_137014</name>
</gene>
<dbReference type="EMBL" id="KN824952">
    <property type="protein sequence ID" value="KIK97102.1"/>
    <property type="molecule type" value="Genomic_DNA"/>
</dbReference>
<protein>
    <recommendedName>
        <fullName evidence="4">F-box domain-containing protein</fullName>
    </recommendedName>
</protein>
<accession>A0A0D0DGK7</accession>
<reference evidence="3" key="2">
    <citation type="submission" date="2015-01" db="EMBL/GenBank/DDBJ databases">
        <title>Evolutionary Origins and Diversification of the Mycorrhizal Mutualists.</title>
        <authorList>
            <consortium name="DOE Joint Genome Institute"/>
            <consortium name="Mycorrhizal Genomics Consortium"/>
            <person name="Kohler A."/>
            <person name="Kuo A."/>
            <person name="Nagy L.G."/>
            <person name="Floudas D."/>
            <person name="Copeland A."/>
            <person name="Barry K.W."/>
            <person name="Cichocki N."/>
            <person name="Veneault-Fourrey C."/>
            <person name="LaButti K."/>
            <person name="Lindquist E.A."/>
            <person name="Lipzen A."/>
            <person name="Lundell T."/>
            <person name="Morin E."/>
            <person name="Murat C."/>
            <person name="Riley R."/>
            <person name="Ohm R."/>
            <person name="Sun H."/>
            <person name="Tunlid A."/>
            <person name="Henrissat B."/>
            <person name="Grigoriev I.V."/>
            <person name="Hibbett D.S."/>
            <person name="Martin F."/>
        </authorList>
    </citation>
    <scope>NUCLEOTIDE SEQUENCE [LARGE SCALE GENOMIC DNA]</scope>
    <source>
        <strain evidence="3">Ve08.2h10</strain>
    </source>
</reference>
<dbReference type="OrthoDB" id="3171185at2759"/>
<reference evidence="2 3" key="1">
    <citation type="submission" date="2014-04" db="EMBL/GenBank/DDBJ databases">
        <authorList>
            <consortium name="DOE Joint Genome Institute"/>
            <person name="Kuo A."/>
            <person name="Kohler A."/>
            <person name="Jargeat P."/>
            <person name="Nagy L.G."/>
            <person name="Floudas D."/>
            <person name="Copeland A."/>
            <person name="Barry K.W."/>
            <person name="Cichocki N."/>
            <person name="Veneault-Fourrey C."/>
            <person name="LaButti K."/>
            <person name="Lindquist E.A."/>
            <person name="Lipzen A."/>
            <person name="Lundell T."/>
            <person name="Morin E."/>
            <person name="Murat C."/>
            <person name="Sun H."/>
            <person name="Tunlid A."/>
            <person name="Henrissat B."/>
            <person name="Grigoriev I.V."/>
            <person name="Hibbett D.S."/>
            <person name="Martin F."/>
            <person name="Nordberg H.P."/>
            <person name="Cantor M.N."/>
            <person name="Hua S.X."/>
        </authorList>
    </citation>
    <scope>NUCLEOTIDE SEQUENCE [LARGE SCALE GENOMIC DNA]</scope>
    <source>
        <strain evidence="2 3">Ve08.2h10</strain>
    </source>
</reference>
<sequence length="389" mass="42733">MCLPPEIISHIMRHLGPSDLAASAALNSHSRPIAERILYREPDPPSSRVIPCVNTLIARPDLASITRRFTIHDPSRTSEALNNYPSLASSALHSMSALTDLTLLLNGSYAKLFHGCPFRLHSLSTTLTWDEDFVKWMEEQTELTNAMFGGPFITGTVLPMSALPKLSQVSATPLILASTVPGRPICLVEICLLQPELMKEDILWTTTRILSFSTGPLNSLQIIANIENKSDALAALNAIPKNIPKLDSFALYAGHGSVTLAFLGTLTTFVSGFEYLKSMMVMSRDVDNVLSDDSVIREVISTWHSSCPTLECVSFLGSVFVHITPHGWLTMDDIERILHDRSGKLAERERKLCHSSQEGHDQEAKEQAKMESQILALRAGLITFGAASQ</sequence>
<keyword evidence="1" id="KW-0812">Transmembrane</keyword>
<evidence type="ECO:0000256" key="1">
    <source>
        <dbReference type="SAM" id="Phobius"/>
    </source>
</evidence>
<evidence type="ECO:0000313" key="3">
    <source>
        <dbReference type="Proteomes" id="UP000054538"/>
    </source>
</evidence>
<organism evidence="2 3">
    <name type="scientific">Paxillus rubicundulus Ve08.2h10</name>
    <dbReference type="NCBI Taxonomy" id="930991"/>
    <lineage>
        <taxon>Eukaryota</taxon>
        <taxon>Fungi</taxon>
        <taxon>Dikarya</taxon>
        <taxon>Basidiomycota</taxon>
        <taxon>Agaricomycotina</taxon>
        <taxon>Agaricomycetes</taxon>
        <taxon>Agaricomycetidae</taxon>
        <taxon>Boletales</taxon>
        <taxon>Paxilineae</taxon>
        <taxon>Paxillaceae</taxon>
        <taxon>Paxillus</taxon>
    </lineage>
</organism>
<keyword evidence="3" id="KW-1185">Reference proteome</keyword>
<evidence type="ECO:0000313" key="2">
    <source>
        <dbReference type="EMBL" id="KIK97102.1"/>
    </source>
</evidence>
<dbReference type="Proteomes" id="UP000054538">
    <property type="component" value="Unassembled WGS sequence"/>
</dbReference>
<evidence type="ECO:0008006" key="4">
    <source>
        <dbReference type="Google" id="ProtNLM"/>
    </source>
</evidence>
<dbReference type="InParanoid" id="A0A0D0DGK7"/>
<proteinExistence type="predicted"/>
<name>A0A0D0DGK7_9AGAM</name>
<keyword evidence="1" id="KW-0472">Membrane</keyword>
<dbReference type="AlphaFoldDB" id="A0A0D0DGK7"/>